<keyword evidence="4" id="KW-1185">Reference proteome</keyword>
<dbReference type="Pfam" id="PF00149">
    <property type="entry name" value="Metallophos"/>
    <property type="match status" value="1"/>
</dbReference>
<dbReference type="EMBL" id="JAMXLR010000072">
    <property type="protein sequence ID" value="MCO6046183.1"/>
    <property type="molecule type" value="Genomic_DNA"/>
</dbReference>
<dbReference type="Gene3D" id="1.10.1330.10">
    <property type="entry name" value="Dockerin domain"/>
    <property type="match status" value="1"/>
</dbReference>
<dbReference type="InterPro" id="IPR018247">
    <property type="entry name" value="EF_Hand_1_Ca_BS"/>
</dbReference>
<dbReference type="InterPro" id="IPR029052">
    <property type="entry name" value="Metallo-depent_PP-like"/>
</dbReference>
<dbReference type="Gene3D" id="3.60.21.10">
    <property type="match status" value="1"/>
</dbReference>
<accession>A0A9X2JIX9</accession>
<dbReference type="InterPro" id="IPR036439">
    <property type="entry name" value="Dockerin_dom_sf"/>
</dbReference>
<dbReference type="PANTHER" id="PTHR43143:SF5">
    <property type="entry name" value="SECRETED PROTEIN"/>
    <property type="match status" value="1"/>
</dbReference>
<proteinExistence type="predicted"/>
<protein>
    <submittedName>
        <fullName evidence="3">Metallophosphoesterase</fullName>
    </submittedName>
</protein>
<name>A0A9X2JIX9_9BACT</name>
<evidence type="ECO:0000259" key="2">
    <source>
        <dbReference type="Pfam" id="PF00149"/>
    </source>
</evidence>
<dbReference type="Proteomes" id="UP001155241">
    <property type="component" value="Unassembled WGS sequence"/>
</dbReference>
<dbReference type="PANTHER" id="PTHR43143">
    <property type="entry name" value="METALLOPHOSPHOESTERASE, CALCINEURIN SUPERFAMILY"/>
    <property type="match status" value="1"/>
</dbReference>
<dbReference type="SUPFAM" id="SSF56300">
    <property type="entry name" value="Metallo-dependent phosphatases"/>
    <property type="match status" value="1"/>
</dbReference>
<gene>
    <name evidence="3" type="ORF">NG895_19975</name>
</gene>
<dbReference type="AlphaFoldDB" id="A0A9X2JIX9"/>
<dbReference type="GO" id="GO:0000272">
    <property type="term" value="P:polysaccharide catabolic process"/>
    <property type="evidence" value="ECO:0007669"/>
    <property type="project" value="InterPro"/>
</dbReference>
<evidence type="ECO:0000313" key="3">
    <source>
        <dbReference type="EMBL" id="MCO6046183.1"/>
    </source>
</evidence>
<feature type="domain" description="Calcineurin-like phosphoesterase" evidence="2">
    <location>
        <begin position="22"/>
        <end position="200"/>
    </location>
</feature>
<sequence>MIPTGISAAAEPPISPGSWTLAILPDTQIYAQSYPQHYDAQTQWIADHAESHNIKYVLHEGDITNRNTIGQWDNALASMNKLNGVVPYAMAPGNHDYGPNGNGGDRDSFFNSDSYFGPNSFYGSQASVGGFFEPSKTDNSWHTFNAGGKDWLVLALEWGPRNEVVDWANQVVSSHPNHDVMLVTHAYMYYDETIYDWSTKGSSQSWNPHGYGIHNTSTANDGQELWDKLVSQHDNFRMTFNGHVLNDGTGFRSTAGVGGNPVHQMLANYQMNAQGGMGDMRLLEFKDDGETVEVRTYSPVLDRLDMSYDQQFTLNLNELHSPLTPPPPPLISTAVAANILVTGPTDPAANTVDSVTVPHTSVPAIGTLQVNRGDYEIAIDGTGLVYHDGVLLATMRENVREGYRGTVEVGRDSFGTDILSLSVMETGNSSNNELNMNTSVAWFQFQAGWQGAHVNSDGTIAPGASNRVDQSMLAKQGMGRYTLDLGVNSESDGLLFTVANTNGNTLVHTGVLPYGEGWDIRVHDNATDFGATGEEKEFSFVYIPFQTEGLVGGRFDGASSANLSSTGNFSITRLATGQYELTIPDESPDSGMLLLSVAGLASKGGITAPDDNTLSYAAGDSGSFLIESTDLPSGNLQDTTFAWAFVKFSEPIAPVVLAGDYNRDGNIDFADYQQWKSQFDQSGSLTADGNGDGRVDLADYTVWRNNLGKSHQSLLNGSTQVLEPASIVFASLATGVALVSLRERGKKQQAADEAATAQLPSAPPTE</sequence>
<organism evidence="3 4">
    <name type="scientific">Aeoliella straminimaris</name>
    <dbReference type="NCBI Taxonomy" id="2954799"/>
    <lineage>
        <taxon>Bacteria</taxon>
        <taxon>Pseudomonadati</taxon>
        <taxon>Planctomycetota</taxon>
        <taxon>Planctomycetia</taxon>
        <taxon>Pirellulales</taxon>
        <taxon>Lacipirellulaceae</taxon>
        <taxon>Aeoliella</taxon>
    </lineage>
</organism>
<evidence type="ECO:0000313" key="4">
    <source>
        <dbReference type="Proteomes" id="UP001155241"/>
    </source>
</evidence>
<dbReference type="InterPro" id="IPR004843">
    <property type="entry name" value="Calcineurin-like_PHP"/>
</dbReference>
<reference evidence="3" key="1">
    <citation type="submission" date="2022-06" db="EMBL/GenBank/DDBJ databases">
        <title>Aeoliella straminimaris, a novel planctomycete from sediments.</title>
        <authorList>
            <person name="Vitorino I.R."/>
            <person name="Lage O.M."/>
        </authorList>
    </citation>
    <scope>NUCLEOTIDE SEQUENCE</scope>
    <source>
        <strain evidence="3">ICT_H6.2</strain>
    </source>
</reference>
<feature type="region of interest" description="Disordered" evidence="1">
    <location>
        <begin position="747"/>
        <end position="766"/>
    </location>
</feature>
<dbReference type="PROSITE" id="PS00018">
    <property type="entry name" value="EF_HAND_1"/>
    <property type="match status" value="2"/>
</dbReference>
<dbReference type="RefSeq" id="WP_252854298.1">
    <property type="nucleotide sequence ID" value="NZ_JAMXLR010000072.1"/>
</dbReference>
<dbReference type="SUPFAM" id="SSF63446">
    <property type="entry name" value="Type I dockerin domain"/>
    <property type="match status" value="1"/>
</dbReference>
<evidence type="ECO:0000256" key="1">
    <source>
        <dbReference type="SAM" id="MobiDB-lite"/>
    </source>
</evidence>
<comment type="caution">
    <text evidence="3">The sequence shown here is derived from an EMBL/GenBank/DDBJ whole genome shotgun (WGS) entry which is preliminary data.</text>
</comment>
<dbReference type="GO" id="GO:0016787">
    <property type="term" value="F:hydrolase activity"/>
    <property type="evidence" value="ECO:0007669"/>
    <property type="project" value="InterPro"/>
</dbReference>
<dbReference type="InterPro" id="IPR051918">
    <property type="entry name" value="STPP_CPPED1"/>
</dbReference>